<dbReference type="SFLD" id="SFLDS00003">
    <property type="entry name" value="Haloacid_Dehalogenase"/>
    <property type="match status" value="1"/>
</dbReference>
<organism>
    <name type="scientific">Serpula lacrymans var. lacrymans (strain S7.9)</name>
    <name type="common">Dry rot fungus</name>
    <dbReference type="NCBI Taxonomy" id="578457"/>
    <lineage>
        <taxon>Eukaryota</taxon>
        <taxon>Fungi</taxon>
        <taxon>Dikarya</taxon>
        <taxon>Basidiomycota</taxon>
        <taxon>Agaricomycotina</taxon>
        <taxon>Agaricomycetes</taxon>
        <taxon>Agaricomycetidae</taxon>
        <taxon>Boletales</taxon>
        <taxon>Coniophorineae</taxon>
        <taxon>Serpulaceae</taxon>
        <taxon>Serpula</taxon>
    </lineage>
</organism>
<dbReference type="CDD" id="cd07527">
    <property type="entry name" value="HAD_ScGPP-like"/>
    <property type="match status" value="1"/>
</dbReference>
<dbReference type="EMBL" id="GL945431">
    <property type="protein sequence ID" value="EGO27796.1"/>
    <property type="molecule type" value="Genomic_DNA"/>
</dbReference>
<protein>
    <recommendedName>
        <fullName evidence="2">Phosphatase</fullName>
    </recommendedName>
</protein>
<dbReference type="InterPro" id="IPR023214">
    <property type="entry name" value="HAD_sf"/>
</dbReference>
<accession>F8NQ08</accession>
<proteinExistence type="predicted"/>
<dbReference type="PANTHER" id="PTHR43481:SF4">
    <property type="entry name" value="GLYCEROL-1-PHOSPHATE PHOSPHOHYDROLASE 1-RELATED"/>
    <property type="match status" value="1"/>
</dbReference>
<dbReference type="SFLD" id="SFLDG01135">
    <property type="entry name" value="C1.5.6:_HAD__Beta-PGM__Phospha"/>
    <property type="match status" value="1"/>
</dbReference>
<gene>
    <name evidence="1" type="ORF">SERLADRAFT_447013</name>
</gene>
<name>F8NQ08_SERL9</name>
<dbReference type="NCBIfam" id="TIGR01509">
    <property type="entry name" value="HAD-SF-IA-v3"/>
    <property type="match status" value="1"/>
</dbReference>
<reference evidence="1" key="1">
    <citation type="submission" date="2011-04" db="EMBL/GenBank/DDBJ databases">
        <title>Evolution of plant cell wall degrading machinery underlies the functional diversity of forest fungi.</title>
        <authorList>
            <consortium name="US DOE Joint Genome Institute (JGI-PGF)"/>
            <person name="Eastwood D.C."/>
            <person name="Floudas D."/>
            <person name="Binder M."/>
            <person name="Majcherczyk A."/>
            <person name="Schneider P."/>
            <person name="Aerts A."/>
            <person name="Asiegbu F.O."/>
            <person name="Baker S.E."/>
            <person name="Barry K."/>
            <person name="Bendiksby M."/>
            <person name="Blumentritt M."/>
            <person name="Coutinho P.M."/>
            <person name="Cullen D."/>
            <person name="Cullen D."/>
            <person name="Gathman A."/>
            <person name="Goodell B."/>
            <person name="Henrissat B."/>
            <person name="Ihrmark K."/>
            <person name="Kauserud H."/>
            <person name="Kohler A."/>
            <person name="LaButti K."/>
            <person name="Lapidus A."/>
            <person name="Lavin J.L."/>
            <person name="Lee Y.-H."/>
            <person name="Lindquist E."/>
            <person name="Lilly W."/>
            <person name="Lucas S."/>
            <person name="Morin E."/>
            <person name="Murat C."/>
            <person name="Oguiza J.A."/>
            <person name="Park J."/>
            <person name="Pisabarro A.G."/>
            <person name="Riley R."/>
            <person name="Rosling A."/>
            <person name="Salamov A."/>
            <person name="Schmidt O."/>
            <person name="Schmutz J."/>
            <person name="Skrede I."/>
            <person name="Stenlid J."/>
            <person name="Wiebenga A."/>
            <person name="Xie X."/>
            <person name="Kues U."/>
            <person name="Hibbett D.S."/>
            <person name="Hoffmeister D."/>
            <person name="Hogberg N."/>
            <person name="Martin F."/>
            <person name="Grigoriev I.V."/>
            <person name="Watkinson S.C."/>
        </authorList>
    </citation>
    <scope>NUCLEOTIDE SEQUENCE</scope>
    <source>
        <strain evidence="1">S7.9</strain>
    </source>
</reference>
<dbReference type="AlphaFoldDB" id="F8NQ08"/>
<dbReference type="Gene3D" id="3.40.50.1000">
    <property type="entry name" value="HAD superfamily/HAD-like"/>
    <property type="match status" value="1"/>
</dbReference>
<sequence length="236" mass="25194">MPTTILTVDAILFDMDGTLVDSTAGVVGAWETFAESYPGLDIHAILSTSHGVRTVENLKKHCGIQDDAELEKEAMRFEQAIIDSSTKNGRKGITLLSGVRPIMDELLPGKNYPKPCWAICTSATRNYASSALRVAGIAIPDVFVVAEDVKQGKPKPDPYLLGAQKCGVDPEKCLVIEDAPAGVRSGQAAGCKTLGLITTHTKAQMEGCNPDFLVNNLSSVSMKMTTNGIEVTINID</sequence>
<dbReference type="KEGG" id="sla:SERLADRAFT_447013"/>
<dbReference type="SFLD" id="SFLDG01129">
    <property type="entry name" value="C1.5:_HAD__Beta-PGM__Phosphata"/>
    <property type="match status" value="1"/>
</dbReference>
<dbReference type="GO" id="GO:0050308">
    <property type="term" value="F:sugar-phosphatase activity"/>
    <property type="evidence" value="ECO:0007669"/>
    <property type="project" value="TreeGrafter"/>
</dbReference>
<evidence type="ECO:0008006" key="2">
    <source>
        <dbReference type="Google" id="ProtNLM"/>
    </source>
</evidence>
<dbReference type="Gene3D" id="1.10.150.240">
    <property type="entry name" value="Putative phosphatase, domain 2"/>
    <property type="match status" value="1"/>
</dbReference>
<dbReference type="OrthoDB" id="40579at2759"/>
<dbReference type="InterPro" id="IPR051806">
    <property type="entry name" value="HAD-like_SPP"/>
</dbReference>
<evidence type="ECO:0000313" key="1">
    <source>
        <dbReference type="EMBL" id="EGO27796.1"/>
    </source>
</evidence>
<dbReference type="Pfam" id="PF00702">
    <property type="entry name" value="Hydrolase"/>
    <property type="match status" value="1"/>
</dbReference>
<dbReference type="GeneID" id="18816333"/>
<dbReference type="HOGENOM" id="CLU_045011_13_4_1"/>
<dbReference type="Proteomes" id="UP000008064">
    <property type="component" value="Unassembled WGS sequence"/>
</dbReference>
<dbReference type="RefSeq" id="XP_007315887.1">
    <property type="nucleotide sequence ID" value="XM_007315825.1"/>
</dbReference>
<dbReference type="SUPFAM" id="SSF56784">
    <property type="entry name" value="HAD-like"/>
    <property type="match status" value="1"/>
</dbReference>
<dbReference type="InterPro" id="IPR023198">
    <property type="entry name" value="PGP-like_dom2"/>
</dbReference>
<dbReference type="InterPro" id="IPR006439">
    <property type="entry name" value="HAD-SF_hydro_IA"/>
</dbReference>
<dbReference type="InterPro" id="IPR036412">
    <property type="entry name" value="HAD-like_sf"/>
</dbReference>
<dbReference type="PANTHER" id="PTHR43481">
    <property type="entry name" value="FRUCTOSE-1-PHOSPHATE PHOSPHATASE"/>
    <property type="match status" value="1"/>
</dbReference>